<dbReference type="EC" id="4.2.1.1" evidence="3 7"/>
<evidence type="ECO:0000256" key="6">
    <source>
        <dbReference type="ARBA" id="ARBA00023239"/>
    </source>
</evidence>
<dbReference type="InterPro" id="IPR023561">
    <property type="entry name" value="Carbonic_anhydrase_a-class"/>
</dbReference>
<feature type="compositionally biased region" description="Basic and acidic residues" evidence="8">
    <location>
        <begin position="25"/>
        <end position="40"/>
    </location>
</feature>
<feature type="domain" description="Alpha-carbonic anhydrase" evidence="9">
    <location>
        <begin position="4"/>
        <end position="262"/>
    </location>
</feature>
<keyword evidence="11" id="KW-1185">Reference proteome</keyword>
<dbReference type="InterPro" id="IPR001148">
    <property type="entry name" value="CA_dom"/>
</dbReference>
<accession>A0A5J5DRU2</accession>
<dbReference type="GO" id="GO:0051453">
    <property type="term" value="P:regulation of intracellular pH"/>
    <property type="evidence" value="ECO:0007669"/>
    <property type="project" value="TreeGrafter"/>
</dbReference>
<comment type="cofactor">
    <cofactor evidence="1 7">
        <name>Zn(2+)</name>
        <dbReference type="ChEBI" id="CHEBI:29105"/>
    </cofactor>
</comment>
<dbReference type="PANTHER" id="PTHR18952:SF124">
    <property type="entry name" value="CARBONIC ANHYDRASE 7"/>
    <property type="match status" value="1"/>
</dbReference>
<keyword evidence="5 7" id="KW-0862">Zinc</keyword>
<evidence type="ECO:0000256" key="5">
    <source>
        <dbReference type="ARBA" id="ARBA00022833"/>
    </source>
</evidence>
<dbReference type="EMBL" id="VOFY01000001">
    <property type="protein sequence ID" value="KAA8595798.1"/>
    <property type="molecule type" value="Genomic_DNA"/>
</dbReference>
<evidence type="ECO:0000256" key="2">
    <source>
        <dbReference type="ARBA" id="ARBA00010718"/>
    </source>
</evidence>
<protein>
    <recommendedName>
        <fullName evidence="3 7">Carbonic anhydrase</fullName>
        <ecNumber evidence="3 7">4.2.1.1</ecNumber>
    </recommendedName>
</protein>
<dbReference type="PROSITE" id="PS00162">
    <property type="entry name" value="ALPHA_CA_1"/>
    <property type="match status" value="1"/>
</dbReference>
<dbReference type="FunFam" id="3.10.200.10:FF:000001">
    <property type="entry name" value="Carbonic anhydrase 2"/>
    <property type="match status" value="1"/>
</dbReference>
<dbReference type="GO" id="GO:0008270">
    <property type="term" value="F:zinc ion binding"/>
    <property type="evidence" value="ECO:0007669"/>
    <property type="project" value="UniProtKB-UniRule"/>
</dbReference>
<evidence type="ECO:0000256" key="1">
    <source>
        <dbReference type="ARBA" id="ARBA00001947"/>
    </source>
</evidence>
<evidence type="ECO:0000313" key="10">
    <source>
        <dbReference type="EMBL" id="KAA8595798.1"/>
    </source>
</evidence>
<dbReference type="SUPFAM" id="SSF51069">
    <property type="entry name" value="Carbonic anhydrase"/>
    <property type="match status" value="1"/>
</dbReference>
<reference evidence="10 11" key="1">
    <citation type="submission" date="2019-08" db="EMBL/GenBank/DDBJ databases">
        <title>A chromosome-level genome assembly, high-density linkage maps, and genome scans reveal the genomic architecture of hybrid incompatibilities underlying speciation via character displacement in darters (Percidae: Etheostominae).</title>
        <authorList>
            <person name="Moran R.L."/>
            <person name="Catchen J.M."/>
            <person name="Fuller R.C."/>
        </authorList>
    </citation>
    <scope>NUCLEOTIDE SEQUENCE [LARGE SCALE GENOMIC DNA]</scope>
    <source>
        <strain evidence="10">EspeVRDwgs_2016</strain>
        <tissue evidence="10">Muscle</tissue>
    </source>
</reference>
<dbReference type="Gene3D" id="3.10.200.10">
    <property type="entry name" value="Alpha carbonic anhydrase"/>
    <property type="match status" value="1"/>
</dbReference>
<proteinExistence type="inferred from homology"/>
<keyword evidence="4 7" id="KW-0479">Metal-binding</keyword>
<comment type="function">
    <text evidence="7">Reversible hydration of carbon dioxide.</text>
</comment>
<evidence type="ECO:0000256" key="8">
    <source>
        <dbReference type="SAM" id="MobiDB-lite"/>
    </source>
</evidence>
<comment type="similarity">
    <text evidence="2 7">Belongs to the alpha-carbonic anhydrase family.</text>
</comment>
<evidence type="ECO:0000256" key="3">
    <source>
        <dbReference type="ARBA" id="ARBA00012925"/>
    </source>
</evidence>
<comment type="catalytic activity">
    <reaction evidence="7">
        <text>hydrogencarbonate + H(+) = CO2 + H2O</text>
        <dbReference type="Rhea" id="RHEA:10748"/>
        <dbReference type="ChEBI" id="CHEBI:15377"/>
        <dbReference type="ChEBI" id="CHEBI:15378"/>
        <dbReference type="ChEBI" id="CHEBI:16526"/>
        <dbReference type="ChEBI" id="CHEBI:17544"/>
        <dbReference type="EC" id="4.2.1.1"/>
    </reaction>
</comment>
<evidence type="ECO:0000256" key="4">
    <source>
        <dbReference type="ARBA" id="ARBA00022723"/>
    </source>
</evidence>
<sequence>MTGNPWGYGKQDGPSVWHKNYPVAEGDRQSPIDIDPHQASHDPSLGPIVLNYDKCTSIKIANNGHSVVVEFEDSDDRSVIQGGPLGNPYRLKQFHFHWGGKDCHGSEHTVAGNSYASELHLVHWNAVKYKTFEEAATAPDGLAVLGIFLETGDDHRWLHTITDVLYTVKFKGSVTDFKGFNPKCLLPSSLHYWTYLGSLTTPPLHESVTWIVVKDPIIVSEKQLSKFRTLVFTGEEEDQRTRMENNFRPPQPLKGRKLISRRVGITWQVYEGAPGRRAAVRDGEGHSVDLRGQLRRTVASLRREKLSRPPCCGPSLSREASTRAWSSHRGVHRFFSSISSIRIISHHQWMDSMGEFTLLLFRADVP</sequence>
<comment type="caution">
    <text evidence="10">The sequence shown here is derived from an EMBL/GenBank/DDBJ whole genome shotgun (WGS) entry which is preliminary data.</text>
</comment>
<evidence type="ECO:0000259" key="9">
    <source>
        <dbReference type="PROSITE" id="PS51144"/>
    </source>
</evidence>
<keyword evidence="6 7" id="KW-0456">Lyase</keyword>
<name>A0A5J5DRU2_9PERO</name>
<dbReference type="GO" id="GO:0004089">
    <property type="term" value="F:carbonate dehydratase activity"/>
    <property type="evidence" value="ECO:0007669"/>
    <property type="project" value="UniProtKB-UniRule"/>
</dbReference>
<dbReference type="Pfam" id="PF00194">
    <property type="entry name" value="Carb_anhydrase"/>
    <property type="match status" value="1"/>
</dbReference>
<dbReference type="AlphaFoldDB" id="A0A5J5DRU2"/>
<dbReference type="InterPro" id="IPR036398">
    <property type="entry name" value="CA_dom_sf"/>
</dbReference>
<feature type="region of interest" description="Disordered" evidence="8">
    <location>
        <begin position="1"/>
        <end position="40"/>
    </location>
</feature>
<organism evidence="10 11">
    <name type="scientific">Etheostoma spectabile</name>
    <name type="common">orangethroat darter</name>
    <dbReference type="NCBI Taxonomy" id="54343"/>
    <lineage>
        <taxon>Eukaryota</taxon>
        <taxon>Metazoa</taxon>
        <taxon>Chordata</taxon>
        <taxon>Craniata</taxon>
        <taxon>Vertebrata</taxon>
        <taxon>Euteleostomi</taxon>
        <taxon>Actinopterygii</taxon>
        <taxon>Neopterygii</taxon>
        <taxon>Teleostei</taxon>
        <taxon>Neoteleostei</taxon>
        <taxon>Acanthomorphata</taxon>
        <taxon>Eupercaria</taxon>
        <taxon>Perciformes</taxon>
        <taxon>Percoidei</taxon>
        <taxon>Percidae</taxon>
        <taxon>Etheostomatinae</taxon>
        <taxon>Etheostoma</taxon>
    </lineage>
</organism>
<dbReference type="PANTHER" id="PTHR18952">
    <property type="entry name" value="CARBONIC ANHYDRASE"/>
    <property type="match status" value="1"/>
</dbReference>
<dbReference type="SMART" id="SM01057">
    <property type="entry name" value="Carb_anhydrase"/>
    <property type="match status" value="1"/>
</dbReference>
<dbReference type="InterPro" id="IPR018338">
    <property type="entry name" value="Carbonic_anhydrase_a-class_CS"/>
</dbReference>
<evidence type="ECO:0000313" key="11">
    <source>
        <dbReference type="Proteomes" id="UP000327493"/>
    </source>
</evidence>
<gene>
    <name evidence="10" type="ORF">FQN60_011089</name>
</gene>
<dbReference type="Proteomes" id="UP000327493">
    <property type="component" value="Chromosome 1"/>
</dbReference>
<dbReference type="PROSITE" id="PS51144">
    <property type="entry name" value="ALPHA_CA_2"/>
    <property type="match status" value="1"/>
</dbReference>
<evidence type="ECO:0000256" key="7">
    <source>
        <dbReference type="RuleBase" id="RU367011"/>
    </source>
</evidence>
<dbReference type="GO" id="GO:0005737">
    <property type="term" value="C:cytoplasm"/>
    <property type="evidence" value="ECO:0007669"/>
    <property type="project" value="TreeGrafter"/>
</dbReference>